<feature type="compositionally biased region" description="Basic and acidic residues" evidence="8">
    <location>
        <begin position="476"/>
        <end position="491"/>
    </location>
</feature>
<dbReference type="GO" id="GO:0005789">
    <property type="term" value="C:endoplasmic reticulum membrane"/>
    <property type="evidence" value="ECO:0007669"/>
    <property type="project" value="UniProtKB-SubCell"/>
</dbReference>
<feature type="signal peptide" evidence="9">
    <location>
        <begin position="1"/>
        <end position="38"/>
    </location>
</feature>
<sequence>MTGSKASPVQRGAQQWRLALAILLAGALLLLLPRRQQAANCPQGGQHPVLLANHTAGGGGGGLLGSGSLAGLRSASTEEAIAAAVGGTGEVWWPTTGDTVHLIYTSNGSPYVNYQTLALYGSWRRAQRMPGGDKMVALTRVLHRSQDDDLSPYVPTFRAWPRHADCDGRPGWTATANCQYIIADRPGAIRQFFAAAAHTPGLIKAPWVYVLETDYIILKPVLPPGPAESDARALGFFFDYVFADAPKLRPLMRRLFPAGLGPLSAVPRTGPAPIMARVSEWLRVIPRYEGIALQIEADEELRKALGWVREMYAFSLACAVERWYPELTRAQSGRLIIQPPVDLQLGNATQIHYTWGPKLKWASNDTLLWSFEKRLWREQRFVDELPPAPMPPPYQEGWKTPSGRVGPQGAPTSKEDYDLMVLEVETFNAGLAEIGGPRWKEVLGQEAEARRFAEVAAQTADAQARQQAAEAPTVVDDPKAPESPSERRSALETDGGSATVVQQRAPLTAGEYNTAEEALDATGWLADRPPQAHGETGHAFYTVQPTQLLSLHPRAYLLPKFLDKARCQHVIDMASKRLAPSGLAFKQGDTEENTRDVRTSSGTFMSRGEDPAGVLAYIEDKIAAVTMVPVGHGEPFNVLRYELSQHYDSHYDSFAEEDYGPQSSQRIATVLVYLADVEDGGETSFLLEGKEGLARLATIDYKACDTGIKVKPKQGDALLFWNTHVNGTIDKHSLHGGCPVVTGTKWAMTKWIRNKCFGGAC</sequence>
<keyword evidence="5" id="KW-0560">Oxidoreductase</keyword>
<evidence type="ECO:0000256" key="5">
    <source>
        <dbReference type="ARBA" id="ARBA00023002"/>
    </source>
</evidence>
<comment type="caution">
    <text evidence="11">The sequence shown here is derived from an EMBL/GenBank/DDBJ whole genome shotgun (WGS) entry which is preliminary data.</text>
</comment>
<dbReference type="InterPro" id="IPR044862">
    <property type="entry name" value="Pro_4_hyd_alph_FE2OG_OXY"/>
</dbReference>
<comment type="cofactor">
    <cofactor evidence="1">
        <name>L-ascorbate</name>
        <dbReference type="ChEBI" id="CHEBI:38290"/>
    </cofactor>
</comment>
<comment type="catalytic activity">
    <reaction evidence="7">
        <text>L-prolyl-[collagen] + 2-oxoglutarate + O2 = trans-4-hydroxy-L-prolyl-[collagen] + succinate + CO2</text>
        <dbReference type="Rhea" id="RHEA:18945"/>
        <dbReference type="Rhea" id="RHEA-COMP:11676"/>
        <dbReference type="Rhea" id="RHEA-COMP:11680"/>
        <dbReference type="ChEBI" id="CHEBI:15379"/>
        <dbReference type="ChEBI" id="CHEBI:16526"/>
        <dbReference type="ChEBI" id="CHEBI:16810"/>
        <dbReference type="ChEBI" id="CHEBI:30031"/>
        <dbReference type="ChEBI" id="CHEBI:50342"/>
        <dbReference type="ChEBI" id="CHEBI:61965"/>
        <dbReference type="EC" id="1.14.11.2"/>
    </reaction>
</comment>
<evidence type="ECO:0000256" key="8">
    <source>
        <dbReference type="SAM" id="MobiDB-lite"/>
    </source>
</evidence>
<keyword evidence="3" id="KW-0479">Metal-binding</keyword>
<evidence type="ECO:0000259" key="10">
    <source>
        <dbReference type="PROSITE" id="PS51471"/>
    </source>
</evidence>
<evidence type="ECO:0000256" key="3">
    <source>
        <dbReference type="ARBA" id="ARBA00022723"/>
    </source>
</evidence>
<dbReference type="Pfam" id="PF13640">
    <property type="entry name" value="2OG-FeII_Oxy_3"/>
    <property type="match status" value="1"/>
</dbReference>
<dbReference type="GO" id="GO:0004656">
    <property type="term" value="F:procollagen-proline 4-dioxygenase activity"/>
    <property type="evidence" value="ECO:0007669"/>
    <property type="project" value="UniProtKB-EC"/>
</dbReference>
<dbReference type="OrthoDB" id="420380at2759"/>
<organism evidence="11 12">
    <name type="scientific">Chlorella sorokiniana</name>
    <name type="common">Freshwater green alga</name>
    <dbReference type="NCBI Taxonomy" id="3076"/>
    <lineage>
        <taxon>Eukaryota</taxon>
        <taxon>Viridiplantae</taxon>
        <taxon>Chlorophyta</taxon>
        <taxon>core chlorophytes</taxon>
        <taxon>Trebouxiophyceae</taxon>
        <taxon>Chlorellales</taxon>
        <taxon>Chlorellaceae</taxon>
        <taxon>Chlorella clade</taxon>
        <taxon>Chlorella</taxon>
    </lineage>
</organism>
<evidence type="ECO:0000256" key="2">
    <source>
        <dbReference type="ARBA" id="ARBA00004648"/>
    </source>
</evidence>
<dbReference type="AlphaFoldDB" id="A0A2P6TUS4"/>
<evidence type="ECO:0000256" key="6">
    <source>
        <dbReference type="ARBA" id="ARBA00023004"/>
    </source>
</evidence>
<feature type="domain" description="Fe2OG dioxygenase" evidence="10">
    <location>
        <begin position="631"/>
        <end position="754"/>
    </location>
</feature>
<evidence type="ECO:0000256" key="1">
    <source>
        <dbReference type="ARBA" id="ARBA00001961"/>
    </source>
</evidence>
<protein>
    <submittedName>
        <fullName evidence="11">Prolyl 4-hydroxylase 9</fullName>
    </submittedName>
</protein>
<dbReference type="GO" id="GO:0005506">
    <property type="term" value="F:iron ion binding"/>
    <property type="evidence" value="ECO:0007669"/>
    <property type="project" value="InterPro"/>
</dbReference>
<dbReference type="STRING" id="3076.A0A2P6TUS4"/>
<dbReference type="PANTHER" id="PTHR10869:SF246">
    <property type="entry name" value="TRANSMEMBRANE PROLYL 4-HYDROXYLASE"/>
    <property type="match status" value="1"/>
</dbReference>
<evidence type="ECO:0000313" key="11">
    <source>
        <dbReference type="EMBL" id="PRW57801.1"/>
    </source>
</evidence>
<dbReference type="InterPro" id="IPR005123">
    <property type="entry name" value="Oxoglu/Fe-dep_dioxygenase_dom"/>
</dbReference>
<feature type="region of interest" description="Disordered" evidence="8">
    <location>
        <begin position="386"/>
        <end position="411"/>
    </location>
</feature>
<dbReference type="PROSITE" id="PS51471">
    <property type="entry name" value="FE2OG_OXY"/>
    <property type="match status" value="1"/>
</dbReference>
<dbReference type="InterPro" id="IPR006620">
    <property type="entry name" value="Pro_4_hyd_alph"/>
</dbReference>
<feature type="compositionally biased region" description="Low complexity" evidence="8">
    <location>
        <begin position="458"/>
        <end position="471"/>
    </location>
</feature>
<comment type="subcellular location">
    <subcellularLocation>
        <location evidence="2">Endoplasmic reticulum membrane</location>
        <topology evidence="2">Single-pass type II membrane protein</topology>
    </subcellularLocation>
</comment>
<proteinExistence type="predicted"/>
<dbReference type="SMART" id="SM00702">
    <property type="entry name" value="P4Hc"/>
    <property type="match status" value="1"/>
</dbReference>
<feature type="chain" id="PRO_5015164177" evidence="9">
    <location>
        <begin position="39"/>
        <end position="761"/>
    </location>
</feature>
<accession>A0A2P6TUS4</accession>
<dbReference type="PANTHER" id="PTHR10869">
    <property type="entry name" value="PROLYL 4-HYDROXYLASE ALPHA SUBUNIT"/>
    <property type="match status" value="1"/>
</dbReference>
<dbReference type="InterPro" id="IPR045054">
    <property type="entry name" value="P4HA-like"/>
</dbReference>
<dbReference type="GO" id="GO:0031418">
    <property type="term" value="F:L-ascorbic acid binding"/>
    <property type="evidence" value="ECO:0007669"/>
    <property type="project" value="InterPro"/>
</dbReference>
<evidence type="ECO:0000256" key="7">
    <source>
        <dbReference type="ARBA" id="ARBA00049169"/>
    </source>
</evidence>
<feature type="region of interest" description="Disordered" evidence="8">
    <location>
        <begin position="458"/>
        <end position="500"/>
    </location>
</feature>
<dbReference type="InterPro" id="IPR056508">
    <property type="entry name" value="HPAT-like"/>
</dbReference>
<reference evidence="11 12" key="1">
    <citation type="journal article" date="2018" name="Plant J.">
        <title>Genome sequences of Chlorella sorokiniana UTEX 1602 and Micractinium conductrix SAG 241.80: implications to maltose excretion by a green alga.</title>
        <authorList>
            <person name="Arriola M.B."/>
            <person name="Velmurugan N."/>
            <person name="Zhang Y."/>
            <person name="Plunkett M.H."/>
            <person name="Hondzo H."/>
            <person name="Barney B.M."/>
        </authorList>
    </citation>
    <scope>NUCLEOTIDE SEQUENCE [LARGE SCALE GENOMIC DNA]</scope>
    <source>
        <strain evidence="12">UTEX 1602</strain>
    </source>
</reference>
<evidence type="ECO:0000256" key="4">
    <source>
        <dbReference type="ARBA" id="ARBA00022964"/>
    </source>
</evidence>
<dbReference type="EMBL" id="LHPG02000006">
    <property type="protein sequence ID" value="PRW57801.1"/>
    <property type="molecule type" value="Genomic_DNA"/>
</dbReference>
<keyword evidence="12" id="KW-1185">Reference proteome</keyword>
<dbReference type="Proteomes" id="UP000239899">
    <property type="component" value="Unassembled WGS sequence"/>
</dbReference>
<name>A0A2P6TUS4_CHLSO</name>
<keyword evidence="6" id="KW-0408">Iron</keyword>
<keyword evidence="4" id="KW-0223">Dioxygenase</keyword>
<evidence type="ECO:0000256" key="9">
    <source>
        <dbReference type="SAM" id="SignalP"/>
    </source>
</evidence>
<dbReference type="Gene3D" id="2.60.120.620">
    <property type="entry name" value="q2cbj1_9rhob like domain"/>
    <property type="match status" value="1"/>
</dbReference>
<dbReference type="Pfam" id="PF23452">
    <property type="entry name" value="HPAT"/>
    <property type="match status" value="1"/>
</dbReference>
<evidence type="ECO:0000313" key="12">
    <source>
        <dbReference type="Proteomes" id="UP000239899"/>
    </source>
</evidence>
<keyword evidence="9" id="KW-0732">Signal</keyword>
<gene>
    <name evidence="11" type="ORF">C2E21_3450</name>
</gene>